<organism evidence="2">
    <name type="scientific">mine drainage metagenome</name>
    <dbReference type="NCBI Taxonomy" id="410659"/>
    <lineage>
        <taxon>unclassified sequences</taxon>
        <taxon>metagenomes</taxon>
        <taxon>ecological metagenomes</taxon>
    </lineage>
</organism>
<name>T0ZCI0_9ZZZZ</name>
<dbReference type="PANTHER" id="PTHR33408:SF2">
    <property type="entry name" value="TRANSPOSASE DDE DOMAIN-CONTAINING PROTEIN"/>
    <property type="match status" value="1"/>
</dbReference>
<dbReference type="EMBL" id="AUZX01011576">
    <property type="protein sequence ID" value="EQD42823.1"/>
    <property type="molecule type" value="Genomic_DNA"/>
</dbReference>
<sequence length="170" mass="18884">STICRFRADHEAALSGLFTQILALCQKAGLVDPGTSVVDGTKIEANASLYANKTLETVRKKRGYLEEEIRETERIGETLSPGERAARARGQEDRKERLDACEKELLERNEEVAVQYETRTAARAKKEAETGKRLRGRKPKPAPSPEDLAKGRINTTDPDSEIMKSPKGFV</sequence>
<dbReference type="PANTHER" id="PTHR33408">
    <property type="entry name" value="TRANSPOSASE"/>
    <property type="match status" value="1"/>
</dbReference>
<dbReference type="AlphaFoldDB" id="T0ZCI0"/>
<feature type="non-terminal residue" evidence="2">
    <location>
        <position position="170"/>
    </location>
</feature>
<comment type="caution">
    <text evidence="2">The sequence shown here is derived from an EMBL/GenBank/DDBJ whole genome shotgun (WGS) entry which is preliminary data.</text>
</comment>
<gene>
    <name evidence="2" type="ORF">B1A_15773</name>
</gene>
<reference evidence="2" key="1">
    <citation type="submission" date="2013-08" db="EMBL/GenBank/DDBJ databases">
        <authorList>
            <person name="Mendez C."/>
            <person name="Richter M."/>
            <person name="Ferrer M."/>
            <person name="Sanchez J."/>
        </authorList>
    </citation>
    <scope>NUCLEOTIDE SEQUENCE</scope>
</reference>
<feature type="non-terminal residue" evidence="2">
    <location>
        <position position="1"/>
    </location>
</feature>
<protein>
    <submittedName>
        <fullName evidence="2">Transposase IS4 family protein</fullName>
    </submittedName>
</protein>
<reference evidence="2" key="2">
    <citation type="journal article" date="2014" name="ISME J.">
        <title>Microbial stratification in low pH oxic and suboxic macroscopic growths along an acid mine drainage.</title>
        <authorList>
            <person name="Mendez-Garcia C."/>
            <person name="Mesa V."/>
            <person name="Sprenger R.R."/>
            <person name="Richter M."/>
            <person name="Diez M.S."/>
            <person name="Solano J."/>
            <person name="Bargiela R."/>
            <person name="Golyshina O.V."/>
            <person name="Manteca A."/>
            <person name="Ramos J.L."/>
            <person name="Gallego J.R."/>
            <person name="Llorente I."/>
            <person name="Martins Dos Santos V.A."/>
            <person name="Jensen O.N."/>
            <person name="Pelaez A.I."/>
            <person name="Sanchez J."/>
            <person name="Ferrer M."/>
        </authorList>
    </citation>
    <scope>NUCLEOTIDE SEQUENCE</scope>
</reference>
<feature type="region of interest" description="Disordered" evidence="1">
    <location>
        <begin position="120"/>
        <end position="170"/>
    </location>
</feature>
<accession>T0ZCI0</accession>
<evidence type="ECO:0000313" key="2">
    <source>
        <dbReference type="EMBL" id="EQD42823.1"/>
    </source>
</evidence>
<proteinExistence type="predicted"/>
<evidence type="ECO:0000256" key="1">
    <source>
        <dbReference type="SAM" id="MobiDB-lite"/>
    </source>
</evidence>